<feature type="compositionally biased region" description="Low complexity" evidence="1">
    <location>
        <begin position="420"/>
        <end position="433"/>
    </location>
</feature>
<name>A0A9P4HCU5_9PLEO</name>
<dbReference type="EMBL" id="ML978174">
    <property type="protein sequence ID" value="KAF2032188.1"/>
    <property type="molecule type" value="Genomic_DNA"/>
</dbReference>
<reference evidence="2" key="1">
    <citation type="journal article" date="2020" name="Stud. Mycol.">
        <title>101 Dothideomycetes genomes: a test case for predicting lifestyles and emergence of pathogens.</title>
        <authorList>
            <person name="Haridas S."/>
            <person name="Albert R."/>
            <person name="Binder M."/>
            <person name="Bloem J."/>
            <person name="Labutti K."/>
            <person name="Salamov A."/>
            <person name="Andreopoulos B."/>
            <person name="Baker S."/>
            <person name="Barry K."/>
            <person name="Bills G."/>
            <person name="Bluhm B."/>
            <person name="Cannon C."/>
            <person name="Castanera R."/>
            <person name="Culley D."/>
            <person name="Daum C."/>
            <person name="Ezra D."/>
            <person name="Gonzalez J."/>
            <person name="Henrissat B."/>
            <person name="Kuo A."/>
            <person name="Liang C."/>
            <person name="Lipzen A."/>
            <person name="Lutzoni F."/>
            <person name="Magnuson J."/>
            <person name="Mondo S."/>
            <person name="Nolan M."/>
            <person name="Ohm R."/>
            <person name="Pangilinan J."/>
            <person name="Park H.-J."/>
            <person name="Ramirez L."/>
            <person name="Alfaro M."/>
            <person name="Sun H."/>
            <person name="Tritt A."/>
            <person name="Yoshinaga Y."/>
            <person name="Zwiers L.-H."/>
            <person name="Turgeon B."/>
            <person name="Goodwin S."/>
            <person name="Spatafora J."/>
            <person name="Crous P."/>
            <person name="Grigoriev I."/>
        </authorList>
    </citation>
    <scope>NUCLEOTIDE SEQUENCE</scope>
    <source>
        <strain evidence="2">CBS 110217</strain>
    </source>
</reference>
<proteinExistence type="predicted"/>
<accession>A0A9P4HCU5</accession>
<evidence type="ECO:0000313" key="2">
    <source>
        <dbReference type="EMBL" id="KAF2032188.1"/>
    </source>
</evidence>
<dbReference type="AlphaFoldDB" id="A0A9P4HCU5"/>
<protein>
    <submittedName>
        <fullName evidence="2">Uncharacterized protein</fullName>
    </submittedName>
</protein>
<sequence>MGILDLADELLRIILEHVASEPEKLISLERRAYLSQESFKPHPPPEPDQAQNIAFFRLTCRKFSDLGVIHQFSRVTTRFSRRGLRRLENIARQPHLAKRVKKFSYMVPFFYVEGRERVQELLPTLPESLGPLDVRHFVQKVNEQKDIVKTREDARVLQVAISAFTSLQHVQILRVQDREDAQLIAYIRDHDELNQLTIGAALLESRSPCSRFSSPMLSPQSVLGAANNPPTTLSLLAERLTCLELHFDDPTDLDIRMRELSSLSKAIFTAAKNIEAVHIGFPSHRPLTLRLEEIFHNVKWDKLQAFGIQAWRLDADEITSLARRHRETLRGLRLRDVLMKDGSRWKDVLASLRDDMAKLDWVSLRRIDYERHFDESRILGAEIPDEPLVGSDSSDESDDWDPLDDEDGVNHHADDEADGSDGSVADSDLGSDAGTDEPEQGGIMHFPPMSPNTPASVCCNGHMDSVEALGDDGVTVTYHQRKFWERCSRSSANGSTNRNSLHVLSPQATIYLGPGSSPIPCVGHALFSGCGIDYPHTMLAACVNSHVLAATLHDEIQRRSAPMHLSHDFTPTLHGERTTAPLEYISARSQLPRPIRVHAAQSMASLPVLVPCLNEFPSFVRLATRTLP</sequence>
<dbReference type="Proteomes" id="UP000799777">
    <property type="component" value="Unassembled WGS sequence"/>
</dbReference>
<keyword evidence="3" id="KW-1185">Reference proteome</keyword>
<organism evidence="2 3">
    <name type="scientific">Setomelanomma holmii</name>
    <dbReference type="NCBI Taxonomy" id="210430"/>
    <lineage>
        <taxon>Eukaryota</taxon>
        <taxon>Fungi</taxon>
        <taxon>Dikarya</taxon>
        <taxon>Ascomycota</taxon>
        <taxon>Pezizomycotina</taxon>
        <taxon>Dothideomycetes</taxon>
        <taxon>Pleosporomycetidae</taxon>
        <taxon>Pleosporales</taxon>
        <taxon>Pleosporineae</taxon>
        <taxon>Phaeosphaeriaceae</taxon>
        <taxon>Setomelanomma</taxon>
    </lineage>
</organism>
<feature type="compositionally biased region" description="Acidic residues" evidence="1">
    <location>
        <begin position="393"/>
        <end position="407"/>
    </location>
</feature>
<comment type="caution">
    <text evidence="2">The sequence shown here is derived from an EMBL/GenBank/DDBJ whole genome shotgun (WGS) entry which is preliminary data.</text>
</comment>
<gene>
    <name evidence="2" type="ORF">EK21DRAFT_87314</name>
</gene>
<feature type="region of interest" description="Disordered" evidence="1">
    <location>
        <begin position="383"/>
        <end position="449"/>
    </location>
</feature>
<evidence type="ECO:0000256" key="1">
    <source>
        <dbReference type="SAM" id="MobiDB-lite"/>
    </source>
</evidence>
<dbReference type="OrthoDB" id="4179303at2759"/>
<evidence type="ECO:0000313" key="3">
    <source>
        <dbReference type="Proteomes" id="UP000799777"/>
    </source>
</evidence>